<dbReference type="InParanoid" id="A0A1J7I5X1"/>
<proteinExistence type="predicted"/>
<sequence length="428" mass="48223">MAPTTRSVMARMTATHLPLEIWRIIISSIHFDDRPKAWFTLRLLCHMSKIAVEDIYARYYLPHMRLFATAKQKAGAYCFTGLVADGETATFCKWASNAHVAWEGDTIFETWDPTHWFNSIGRCGEVSEQTGVFVTHLRSNPYCLSPYPLEGHTLVRNGIPWKRLLSMVLRSPWDPERYTRLSKFLFGIIANDTKAGSTGLPPLTPSLRTNGTRPPEVIYIPATDIMGIGIQSGNAIHVLLRHLSVKYNIHHNGVLGHITYEEGFPVPRDLRAKVARSFARQAANSDIQTERLGLRIHLYEYATPEPSQSSTAGSTSSMTTTITTKPVTRNYFEIFDELEGALTSHLHLPGITSNHQILHHCQRKRQPAHNPTGHFDIVSGQLVHTCRDGVAPLYITVEDPADKTERKLQTRFDMTRNGYGTFAFRATV</sequence>
<dbReference type="AlphaFoldDB" id="A0A1J7I5X1"/>
<organism evidence="1 2">
    <name type="scientific">Coniochaeta ligniaria NRRL 30616</name>
    <dbReference type="NCBI Taxonomy" id="1408157"/>
    <lineage>
        <taxon>Eukaryota</taxon>
        <taxon>Fungi</taxon>
        <taxon>Dikarya</taxon>
        <taxon>Ascomycota</taxon>
        <taxon>Pezizomycotina</taxon>
        <taxon>Sordariomycetes</taxon>
        <taxon>Sordariomycetidae</taxon>
        <taxon>Coniochaetales</taxon>
        <taxon>Coniochaetaceae</taxon>
        <taxon>Coniochaeta</taxon>
    </lineage>
</organism>
<keyword evidence="2" id="KW-1185">Reference proteome</keyword>
<evidence type="ECO:0000313" key="1">
    <source>
        <dbReference type="EMBL" id="OIW22763.1"/>
    </source>
</evidence>
<gene>
    <name evidence="1" type="ORF">CONLIGDRAFT_687181</name>
</gene>
<dbReference type="EMBL" id="KV875110">
    <property type="protein sequence ID" value="OIW22763.1"/>
    <property type="molecule type" value="Genomic_DNA"/>
</dbReference>
<name>A0A1J7I5X1_9PEZI</name>
<evidence type="ECO:0000313" key="2">
    <source>
        <dbReference type="Proteomes" id="UP000182658"/>
    </source>
</evidence>
<protein>
    <submittedName>
        <fullName evidence="1">Uncharacterized protein</fullName>
    </submittedName>
</protein>
<dbReference type="STRING" id="1408157.A0A1J7I5X1"/>
<dbReference type="Proteomes" id="UP000182658">
    <property type="component" value="Unassembled WGS sequence"/>
</dbReference>
<reference evidence="1 2" key="1">
    <citation type="submission" date="2016-10" db="EMBL/GenBank/DDBJ databases">
        <title>Draft genome sequence of Coniochaeta ligniaria NRRL30616, a lignocellulolytic fungus for bioabatement of inhibitors in plant biomass hydrolysates.</title>
        <authorList>
            <consortium name="DOE Joint Genome Institute"/>
            <person name="Jimenez D.J."/>
            <person name="Hector R.E."/>
            <person name="Riley R."/>
            <person name="Sun H."/>
            <person name="Grigoriev I.V."/>
            <person name="Van Elsas J.D."/>
            <person name="Nichols N.N."/>
        </authorList>
    </citation>
    <scope>NUCLEOTIDE SEQUENCE [LARGE SCALE GENOMIC DNA]</scope>
    <source>
        <strain evidence="1 2">NRRL 30616</strain>
    </source>
</reference>
<accession>A0A1J7I5X1</accession>